<accession>A0A518BAQ0</accession>
<keyword evidence="2" id="KW-1133">Transmembrane helix</keyword>
<dbReference type="AlphaFoldDB" id="A0A518BAQ0"/>
<dbReference type="Proteomes" id="UP000317093">
    <property type="component" value="Chromosome"/>
</dbReference>
<gene>
    <name evidence="3" type="ORF">Pan216_49400</name>
</gene>
<evidence type="ECO:0000256" key="1">
    <source>
        <dbReference type="SAM" id="MobiDB-lite"/>
    </source>
</evidence>
<evidence type="ECO:0000313" key="4">
    <source>
        <dbReference type="Proteomes" id="UP000317093"/>
    </source>
</evidence>
<dbReference type="RefSeq" id="WP_145261979.1">
    <property type="nucleotide sequence ID" value="NZ_CP036279.1"/>
</dbReference>
<sequence>MVVRDDQRLHELYKQLGEHQAAQGQTSEAADSYALALYFAHRTRRPDLVAYCRIQVAQLNPDHVLVREESAPLLNAQLLLRIPPQKAEGLLAKLKQQPLTTTPETTALPEPAPAALMAATASVQETSTSEQLAAATPVTGIEPTPAAGGMPAAPEPASEPDDMMFQQIWQEYDQLLKVNDAPEPVGAPFTPTTLEETSVMENLAESSATTATTPPQQETATTWTTHEINTLTASSSVSTASMSEYTTGAVAYHHAFPFPTTPAEAVIPDEPAPRPEPAKLSKGGTWVNVFAGLSFAFGLAVVPVLVLDVQKHIIPTLSSNQATAAPVDEALTTPPVVSAETSLPPVEDMTNRLESSPTLRFGSNPNPDAISR</sequence>
<protein>
    <submittedName>
        <fullName evidence="3">Uncharacterized protein</fullName>
    </submittedName>
</protein>
<evidence type="ECO:0000313" key="3">
    <source>
        <dbReference type="EMBL" id="QDU64052.1"/>
    </source>
</evidence>
<proteinExistence type="predicted"/>
<keyword evidence="2" id="KW-0472">Membrane</keyword>
<evidence type="ECO:0000256" key="2">
    <source>
        <dbReference type="SAM" id="Phobius"/>
    </source>
</evidence>
<name>A0A518BAQ0_9BACT</name>
<organism evidence="3 4">
    <name type="scientific">Kolteria novifilia</name>
    <dbReference type="NCBI Taxonomy" id="2527975"/>
    <lineage>
        <taxon>Bacteria</taxon>
        <taxon>Pseudomonadati</taxon>
        <taxon>Planctomycetota</taxon>
        <taxon>Planctomycetia</taxon>
        <taxon>Kolteriales</taxon>
        <taxon>Kolteriaceae</taxon>
        <taxon>Kolteria</taxon>
    </lineage>
</organism>
<dbReference type="EMBL" id="CP036279">
    <property type="protein sequence ID" value="QDU64052.1"/>
    <property type="molecule type" value="Genomic_DNA"/>
</dbReference>
<feature type="region of interest" description="Disordered" evidence="1">
    <location>
        <begin position="335"/>
        <end position="372"/>
    </location>
</feature>
<feature type="transmembrane region" description="Helical" evidence="2">
    <location>
        <begin position="286"/>
        <end position="307"/>
    </location>
</feature>
<keyword evidence="2" id="KW-0812">Transmembrane</keyword>
<reference evidence="3 4" key="1">
    <citation type="submission" date="2019-02" db="EMBL/GenBank/DDBJ databases">
        <title>Deep-cultivation of Planctomycetes and their phenomic and genomic characterization uncovers novel biology.</title>
        <authorList>
            <person name="Wiegand S."/>
            <person name="Jogler M."/>
            <person name="Boedeker C."/>
            <person name="Pinto D."/>
            <person name="Vollmers J."/>
            <person name="Rivas-Marin E."/>
            <person name="Kohn T."/>
            <person name="Peeters S.H."/>
            <person name="Heuer A."/>
            <person name="Rast P."/>
            <person name="Oberbeckmann S."/>
            <person name="Bunk B."/>
            <person name="Jeske O."/>
            <person name="Meyerdierks A."/>
            <person name="Storesund J.E."/>
            <person name="Kallscheuer N."/>
            <person name="Luecker S."/>
            <person name="Lage O.M."/>
            <person name="Pohl T."/>
            <person name="Merkel B.J."/>
            <person name="Hornburger P."/>
            <person name="Mueller R.-W."/>
            <person name="Bruemmer F."/>
            <person name="Labrenz M."/>
            <person name="Spormann A.M."/>
            <person name="Op den Camp H."/>
            <person name="Overmann J."/>
            <person name="Amann R."/>
            <person name="Jetten M.S.M."/>
            <person name="Mascher T."/>
            <person name="Medema M.H."/>
            <person name="Devos D.P."/>
            <person name="Kaster A.-K."/>
            <person name="Ovreas L."/>
            <person name="Rohde M."/>
            <person name="Galperin M.Y."/>
            <person name="Jogler C."/>
        </authorList>
    </citation>
    <scope>NUCLEOTIDE SEQUENCE [LARGE SCALE GENOMIC DNA]</scope>
    <source>
        <strain evidence="3 4">Pan216</strain>
    </source>
</reference>
<feature type="compositionally biased region" description="Polar residues" evidence="1">
    <location>
        <begin position="352"/>
        <end position="366"/>
    </location>
</feature>
<keyword evidence="4" id="KW-1185">Reference proteome</keyword>
<dbReference type="KEGG" id="knv:Pan216_49400"/>